<keyword evidence="3" id="KW-1185">Reference proteome</keyword>
<dbReference type="PROSITE" id="PS50943">
    <property type="entry name" value="HTH_CROC1"/>
    <property type="match status" value="1"/>
</dbReference>
<evidence type="ECO:0000313" key="2">
    <source>
        <dbReference type="EMBL" id="AQS58337.1"/>
    </source>
</evidence>
<dbReference type="EMBL" id="CP019698">
    <property type="protein sequence ID" value="AQS58337.1"/>
    <property type="molecule type" value="Genomic_DNA"/>
</dbReference>
<dbReference type="GO" id="GO:0003677">
    <property type="term" value="F:DNA binding"/>
    <property type="evidence" value="ECO:0007669"/>
    <property type="project" value="InterPro"/>
</dbReference>
<feature type="domain" description="HTH cro/C1-type" evidence="1">
    <location>
        <begin position="7"/>
        <end position="61"/>
    </location>
</feature>
<gene>
    <name evidence="2" type="ORF">B0537_04055</name>
</gene>
<dbReference type="STRING" id="1833852.B0537_04055"/>
<proteinExistence type="predicted"/>
<dbReference type="Proteomes" id="UP000189464">
    <property type="component" value="Chromosome"/>
</dbReference>
<reference evidence="2 3" key="1">
    <citation type="journal article" date="2016" name="Int. J. Syst. Evol. Microbiol.">
        <title>Desulfotomaculum ferrireducens sp. nov., a moderately thermophilic sulfate-reducing and dissimilatory Fe(III)-reducing bacterium isolated from compost.</title>
        <authorList>
            <person name="Yang G."/>
            <person name="Guo J."/>
            <person name="Zhuang L."/>
            <person name="Yuan Y."/>
            <person name="Zhou S."/>
        </authorList>
    </citation>
    <scope>NUCLEOTIDE SEQUENCE [LARGE SCALE GENOMIC DNA]</scope>
    <source>
        <strain evidence="2 3">GSS09</strain>
    </source>
</reference>
<protein>
    <recommendedName>
        <fullName evidence="1">HTH cro/C1-type domain-containing protein</fullName>
    </recommendedName>
</protein>
<organism evidence="2 3">
    <name type="scientific">Desulforamulus ferrireducens</name>
    <dbReference type="NCBI Taxonomy" id="1833852"/>
    <lineage>
        <taxon>Bacteria</taxon>
        <taxon>Bacillati</taxon>
        <taxon>Bacillota</taxon>
        <taxon>Clostridia</taxon>
        <taxon>Eubacteriales</taxon>
        <taxon>Peptococcaceae</taxon>
        <taxon>Desulforamulus</taxon>
    </lineage>
</organism>
<dbReference type="Pfam" id="PF12844">
    <property type="entry name" value="HTH_19"/>
    <property type="match status" value="1"/>
</dbReference>
<dbReference type="SUPFAM" id="SSF47413">
    <property type="entry name" value="lambda repressor-like DNA-binding domains"/>
    <property type="match status" value="1"/>
</dbReference>
<dbReference type="InterPro" id="IPR001387">
    <property type="entry name" value="Cro/C1-type_HTH"/>
</dbReference>
<dbReference type="AlphaFoldDB" id="A0A1S6IU98"/>
<dbReference type="CDD" id="cd00093">
    <property type="entry name" value="HTH_XRE"/>
    <property type="match status" value="1"/>
</dbReference>
<dbReference type="RefSeq" id="WP_159438609.1">
    <property type="nucleotide sequence ID" value="NZ_CP019698.1"/>
</dbReference>
<evidence type="ECO:0000313" key="3">
    <source>
        <dbReference type="Proteomes" id="UP000189464"/>
    </source>
</evidence>
<dbReference type="InterPro" id="IPR010982">
    <property type="entry name" value="Lambda_DNA-bd_dom_sf"/>
</dbReference>
<sequence length="212" mass="24429">MSISERLKLLRENLGLTQALMANDLGIDRSHVGNIENASKKPSDSLVKHICLRYGVSESWLRDGEGEMFISPEERIRSLVEQLNHQPSTSSYYSYLVEHGLPLQEDLPEHLKAQAELLERKKEAIRKDFEARWEKGQSVMANGQETAELTHSFNQQLPDHKTDQGELAEMKKILEDLYLAGTPYWEWAKIQFRHAFPEKVVNQARTQLKSDQ</sequence>
<dbReference type="KEGG" id="dfg:B0537_04055"/>
<dbReference type="SMART" id="SM00530">
    <property type="entry name" value="HTH_XRE"/>
    <property type="match status" value="1"/>
</dbReference>
<dbReference type="Gene3D" id="1.10.260.40">
    <property type="entry name" value="lambda repressor-like DNA-binding domains"/>
    <property type="match status" value="1"/>
</dbReference>
<evidence type="ECO:0000259" key="1">
    <source>
        <dbReference type="PROSITE" id="PS50943"/>
    </source>
</evidence>
<dbReference type="OrthoDB" id="2735991at2"/>
<name>A0A1S6IU98_9FIRM</name>
<accession>A0A1S6IU98</accession>